<dbReference type="KEGG" id="ffl:HYN86_17950"/>
<sequence>MNKISQYLLSRNVQKADFNSYGSRRGHDEIMVRVTFANVRIKNALADKEGGYTKYLPTGEEMSIYDASRKYKTANTPLIILAGKEYGS</sequence>
<name>A0A344LWS9_9FLAO</name>
<gene>
    <name evidence="2" type="ORF">HYN86_17950</name>
</gene>
<dbReference type="AlphaFoldDB" id="A0A344LWS9"/>
<dbReference type="InterPro" id="IPR006249">
    <property type="entry name" value="Aconitase/IRP2"/>
</dbReference>
<protein>
    <recommendedName>
        <fullName evidence="1">Aconitase A/isopropylmalate dehydratase small subunit swivel domain-containing protein</fullName>
    </recommendedName>
</protein>
<evidence type="ECO:0000259" key="1">
    <source>
        <dbReference type="Pfam" id="PF00694"/>
    </source>
</evidence>
<feature type="domain" description="Aconitase A/isopropylmalate dehydratase small subunit swivel" evidence="1">
    <location>
        <begin position="6"/>
        <end position="88"/>
    </location>
</feature>
<dbReference type="InterPro" id="IPR015928">
    <property type="entry name" value="Aconitase/3IPM_dehydase_swvl"/>
</dbReference>
<evidence type="ECO:0000313" key="3">
    <source>
        <dbReference type="Proteomes" id="UP000251561"/>
    </source>
</evidence>
<dbReference type="InterPro" id="IPR000573">
    <property type="entry name" value="AconitaseA/IPMdHydase_ssu_swvl"/>
</dbReference>
<evidence type="ECO:0000313" key="2">
    <source>
        <dbReference type="EMBL" id="AXB58371.1"/>
    </source>
</evidence>
<accession>A0A344LWS9</accession>
<organism evidence="2 3">
    <name type="scientific">Flavobacterium fluviale</name>
    <dbReference type="NCBI Taxonomy" id="2249356"/>
    <lineage>
        <taxon>Bacteria</taxon>
        <taxon>Pseudomonadati</taxon>
        <taxon>Bacteroidota</taxon>
        <taxon>Flavobacteriia</taxon>
        <taxon>Flavobacteriales</taxon>
        <taxon>Flavobacteriaceae</taxon>
        <taxon>Flavobacterium</taxon>
    </lineage>
</organism>
<dbReference type="OrthoDB" id="10005058at2"/>
<dbReference type="Gene3D" id="3.20.19.10">
    <property type="entry name" value="Aconitase, domain 4"/>
    <property type="match status" value="1"/>
</dbReference>
<reference evidence="2 3" key="1">
    <citation type="submission" date="2018-06" db="EMBL/GenBank/DDBJ databases">
        <title>Genome sequencing of Flavobacterium.</title>
        <authorList>
            <person name="Baek M.-G."/>
            <person name="Yi H."/>
        </authorList>
    </citation>
    <scope>NUCLEOTIDE SEQUENCE [LARGE SCALE GENOMIC DNA]</scope>
    <source>
        <strain evidence="2 3">HYN0086</strain>
    </source>
</reference>
<keyword evidence="3" id="KW-1185">Reference proteome</keyword>
<dbReference type="SUPFAM" id="SSF52016">
    <property type="entry name" value="LeuD/IlvD-like"/>
    <property type="match status" value="1"/>
</dbReference>
<dbReference type="Pfam" id="PF00694">
    <property type="entry name" value="Aconitase_C"/>
    <property type="match status" value="1"/>
</dbReference>
<dbReference type="Proteomes" id="UP000251561">
    <property type="component" value="Chromosome"/>
</dbReference>
<proteinExistence type="predicted"/>
<dbReference type="EMBL" id="CP030261">
    <property type="protein sequence ID" value="AXB58371.1"/>
    <property type="molecule type" value="Genomic_DNA"/>
</dbReference>
<dbReference type="PANTHER" id="PTHR11670">
    <property type="entry name" value="ACONITASE/IRON-RESPONSIVE ELEMENT FAMILY MEMBER"/>
    <property type="match status" value="1"/>
</dbReference>